<dbReference type="Proteomes" id="UP000219281">
    <property type="component" value="Unassembled WGS sequence"/>
</dbReference>
<dbReference type="Pfam" id="PF14371">
    <property type="entry name" value="DUF4412"/>
    <property type="match status" value="1"/>
</dbReference>
<keyword evidence="4" id="KW-1185">Reference proteome</keyword>
<dbReference type="AlphaFoldDB" id="A0A285ZST2"/>
<accession>A0A285ZST2</accession>
<evidence type="ECO:0000313" key="3">
    <source>
        <dbReference type="EMBL" id="SOD12714.1"/>
    </source>
</evidence>
<name>A0A285ZST2_9SPHI</name>
<evidence type="ECO:0000259" key="2">
    <source>
        <dbReference type="Pfam" id="PF14371"/>
    </source>
</evidence>
<evidence type="ECO:0000256" key="1">
    <source>
        <dbReference type="SAM" id="SignalP"/>
    </source>
</evidence>
<proteinExistence type="predicted"/>
<feature type="signal peptide" evidence="1">
    <location>
        <begin position="1"/>
        <end position="24"/>
    </location>
</feature>
<sequence length="226" mass="24687">MMFKSVKTGFLATILLGSAIIANAQKKISQGTVTYGVEYSLPAEQAALASQLPKEQKVKFSGNVMRMDMQQGPASIGILQDFVEKTGLMLIDVPMAQMQYAVKMTKEEVAKAEEAAPKLSDFKATGEKQKVGNYNAEKYSYKDDKGGTYELWATTDIELPTGFAGQQFKDIKGALVKYTTFQNGMKVTLTVKNVSEDKVGPFSLEVPSGYELKTMQEIMAMQGGGE</sequence>
<evidence type="ECO:0000313" key="4">
    <source>
        <dbReference type="Proteomes" id="UP000219281"/>
    </source>
</evidence>
<protein>
    <recommendedName>
        <fullName evidence="2">DUF4412 domain-containing protein</fullName>
    </recommendedName>
</protein>
<keyword evidence="1" id="KW-0732">Signal</keyword>
<dbReference type="InterPro" id="IPR025524">
    <property type="entry name" value="DUF4412"/>
</dbReference>
<feature type="chain" id="PRO_5013058117" description="DUF4412 domain-containing protein" evidence="1">
    <location>
        <begin position="25"/>
        <end position="226"/>
    </location>
</feature>
<dbReference type="EMBL" id="OCMT01000001">
    <property type="protein sequence ID" value="SOD12714.1"/>
    <property type="molecule type" value="Genomic_DNA"/>
</dbReference>
<organism evidence="3 4">
    <name type="scientific">Pedobacter xixiisoli</name>
    <dbReference type="NCBI Taxonomy" id="1476464"/>
    <lineage>
        <taxon>Bacteria</taxon>
        <taxon>Pseudomonadati</taxon>
        <taxon>Bacteroidota</taxon>
        <taxon>Sphingobacteriia</taxon>
        <taxon>Sphingobacteriales</taxon>
        <taxon>Sphingobacteriaceae</taxon>
        <taxon>Pedobacter</taxon>
    </lineage>
</organism>
<gene>
    <name evidence="3" type="ORF">SAMN06297358_0810</name>
</gene>
<reference evidence="4" key="1">
    <citation type="submission" date="2017-09" db="EMBL/GenBank/DDBJ databases">
        <authorList>
            <person name="Varghese N."/>
            <person name="Submissions S."/>
        </authorList>
    </citation>
    <scope>NUCLEOTIDE SEQUENCE [LARGE SCALE GENOMIC DNA]</scope>
    <source>
        <strain evidence="4">CGMCC 1.12803</strain>
    </source>
</reference>
<feature type="domain" description="DUF4412" evidence="2">
    <location>
        <begin position="51"/>
        <end position="173"/>
    </location>
</feature>